<dbReference type="Proteomes" id="UP001139648">
    <property type="component" value="Unassembled WGS sequence"/>
</dbReference>
<gene>
    <name evidence="1" type="ORF">HD597_006776</name>
</gene>
<keyword evidence="2" id="KW-1185">Reference proteome</keyword>
<sequence>MSPATAKTAAVRLGREAVTIRQWARRYGVRVLGRVGREVVYDFADLATIEGCIWRGDEVPETPEGRDALRVRLAAAA</sequence>
<organism evidence="1 2">
    <name type="scientific">Nonomuraea thailandensis</name>
    <dbReference type="NCBI Taxonomy" id="1188745"/>
    <lineage>
        <taxon>Bacteria</taxon>
        <taxon>Bacillati</taxon>
        <taxon>Actinomycetota</taxon>
        <taxon>Actinomycetes</taxon>
        <taxon>Streptosporangiales</taxon>
        <taxon>Streptosporangiaceae</taxon>
        <taxon>Nonomuraea</taxon>
    </lineage>
</organism>
<dbReference type="RefSeq" id="WP_345694435.1">
    <property type="nucleotide sequence ID" value="NZ_BAABKA010000035.1"/>
</dbReference>
<protein>
    <submittedName>
        <fullName evidence="1">Uncharacterized protein</fullName>
    </submittedName>
</protein>
<proteinExistence type="predicted"/>
<evidence type="ECO:0000313" key="2">
    <source>
        <dbReference type="Proteomes" id="UP001139648"/>
    </source>
</evidence>
<comment type="caution">
    <text evidence="1">The sequence shown here is derived from an EMBL/GenBank/DDBJ whole genome shotgun (WGS) entry which is preliminary data.</text>
</comment>
<accession>A0A9X2K7G4</accession>
<reference evidence="1" key="1">
    <citation type="submission" date="2022-06" db="EMBL/GenBank/DDBJ databases">
        <title>Sequencing the genomes of 1000 actinobacteria strains.</title>
        <authorList>
            <person name="Klenk H.-P."/>
        </authorList>
    </citation>
    <scope>NUCLEOTIDE SEQUENCE</scope>
    <source>
        <strain evidence="1">DSM 46694</strain>
    </source>
</reference>
<evidence type="ECO:0000313" key="1">
    <source>
        <dbReference type="EMBL" id="MCP2359756.1"/>
    </source>
</evidence>
<dbReference type="AlphaFoldDB" id="A0A9X2K7G4"/>
<name>A0A9X2K7G4_9ACTN</name>
<dbReference type="EMBL" id="JAMZEB010000002">
    <property type="protein sequence ID" value="MCP2359756.1"/>
    <property type="molecule type" value="Genomic_DNA"/>
</dbReference>